<dbReference type="SMART" id="SM00052">
    <property type="entry name" value="EAL"/>
    <property type="match status" value="1"/>
</dbReference>
<dbReference type="InterPro" id="IPR043128">
    <property type="entry name" value="Rev_trsase/Diguanyl_cyclase"/>
</dbReference>
<keyword evidence="2" id="KW-0378">Hydrolase</keyword>
<dbReference type="PANTHER" id="PTHR33121">
    <property type="entry name" value="CYCLIC DI-GMP PHOSPHODIESTERASE PDEF"/>
    <property type="match status" value="1"/>
</dbReference>
<dbReference type="RefSeq" id="WP_006565948.1">
    <property type="nucleotide sequence ID" value="NZ_BAABZP010000001.1"/>
</dbReference>
<protein>
    <submittedName>
        <fullName evidence="2">Cyclic di-GMP phosphodiesterase Gmr</fullName>
        <ecNumber evidence="2">3.1.4.52</ecNumber>
    </submittedName>
</protein>
<dbReference type="SUPFAM" id="SSF141868">
    <property type="entry name" value="EAL domain-like"/>
    <property type="match status" value="1"/>
</dbReference>
<dbReference type="CDD" id="cd01949">
    <property type="entry name" value="GGDEF"/>
    <property type="match status" value="1"/>
</dbReference>
<evidence type="ECO:0000256" key="1">
    <source>
        <dbReference type="SAM" id="Phobius"/>
    </source>
</evidence>
<dbReference type="InterPro" id="IPR000160">
    <property type="entry name" value="GGDEF_dom"/>
</dbReference>
<evidence type="ECO:0000313" key="2">
    <source>
        <dbReference type="EMBL" id="VYT20516.1"/>
    </source>
</evidence>
<sequence>MRQLRQNSILKRILVPLLLLVILQVAVLAGLLFGGGVMNRLNQNSVDIINERVINRKNYLEDEMVKRWSNLDSALNGINQSAEKLKTDDAKKFSRIDSDSSVYTGLLDESMEELISLIRQNMVTGAFVVLNTKDLSKEEENRGYQNKPGIYIRDYDPVAAPSENNTDLLAERMPSALVKKWKIGMDTGWNSGFDFKDSSVDYYSFLYEPYMAAEKYPELKTADLAYWSKTYTLANNPKEVISYSVPLRLSDGTVYGVLGIELSTDYLKKLISFNELSENKNSAYILGVQDGGKGNQLQNVMVSGPAYNMYMKQSKSINLVASKDYDNAFTIGGSDADLLCSNVHYINLYNTNTPFADQKWALIGVVPTDQLFSFSNKFNKTLVIVVTALFIASIIGVLVISILITRPVISLASDVKNSNPSEPIALRRTGVKELDELGGSFEKLSSDVFQASRKFAQILRMASIKIGGFEIDWNENQLFMTEDFFRVFRSEKIRKNMSIEEFTENMEMFRRYVSRKNEQDHIYIFEIPDKEDLFWVRLSIRYEEDKIVGLAEDITKETLELKKMEYERDYDLLTNILNRRAFNARLEQLFQKGKDVLGTAALMMIDLDNLKFLNDSYGHDFGDKYIQKTAAGLKKYTPKESVVARMSGDEFFVFFYGYDSKDAIRKKINHCWSKMDEEYLELPNKQKFRLRMSGGIAWYPDNTDDYTKLIKYADFAMYKVKKRGKGRYGEFDRESYFQDAYLLQNKEELNHLIEEELIEYYFQPIIDVKTGETFAYEALMRSRLDSIPTVYEILSLAKQESKLYEIERLTWFKSMESFVDLVQSKAVKRGTRVFINSIPNQDLDEKDVERFELQYGEYLDLIVQEITEEERGNRMMQAKKEERMHRWGGGIAIDDYGSGYNSEHLLLSVTAQYLKIDMKIIRDIHLDRNKQQIVKNIIYYAHERDIRIIAEGVEAYEEMQTVVKLGADYIQGYYFAKPSLLVQRIDEQKKKRLLDLQS</sequence>
<dbReference type="NCBIfam" id="TIGR00254">
    <property type="entry name" value="GGDEF"/>
    <property type="match status" value="1"/>
</dbReference>
<dbReference type="Gene3D" id="3.20.20.450">
    <property type="entry name" value="EAL domain"/>
    <property type="match status" value="1"/>
</dbReference>
<keyword evidence="1" id="KW-0472">Membrane</keyword>
<dbReference type="SMART" id="SM00267">
    <property type="entry name" value="GGDEF"/>
    <property type="match status" value="1"/>
</dbReference>
<dbReference type="InterPro" id="IPR035919">
    <property type="entry name" value="EAL_sf"/>
</dbReference>
<dbReference type="CDD" id="cd18773">
    <property type="entry name" value="PDC1_HK_sensor"/>
    <property type="match status" value="1"/>
</dbReference>
<dbReference type="AlphaFoldDB" id="A0A6N2V092"/>
<dbReference type="Gene3D" id="3.30.70.270">
    <property type="match status" value="1"/>
</dbReference>
<dbReference type="InterPro" id="IPR029787">
    <property type="entry name" value="Nucleotide_cyclase"/>
</dbReference>
<gene>
    <name evidence="2" type="primary">gmr_3</name>
    <name evidence="2" type="ORF">ACLFYP115_02047</name>
</gene>
<dbReference type="PANTHER" id="PTHR33121:SF70">
    <property type="entry name" value="SIGNALING PROTEIN YKOW"/>
    <property type="match status" value="1"/>
</dbReference>
<dbReference type="EC" id="3.1.4.52" evidence="2"/>
<proteinExistence type="predicted"/>
<dbReference type="GO" id="GO:0071111">
    <property type="term" value="F:cyclic-guanylate-specific phosphodiesterase activity"/>
    <property type="evidence" value="ECO:0007669"/>
    <property type="project" value="UniProtKB-EC"/>
</dbReference>
<dbReference type="SUPFAM" id="SSF55073">
    <property type="entry name" value="Nucleotide cyclase"/>
    <property type="match status" value="1"/>
</dbReference>
<reference evidence="2" key="1">
    <citation type="submission" date="2019-11" db="EMBL/GenBank/DDBJ databases">
        <authorList>
            <person name="Feng L."/>
        </authorList>
    </citation>
    <scope>NUCLEOTIDE SEQUENCE</scope>
    <source>
        <strain evidence="2">AcaccaeLFYP115</strain>
    </source>
</reference>
<organism evidence="2">
    <name type="scientific">Anaerostipes caccae</name>
    <dbReference type="NCBI Taxonomy" id="105841"/>
    <lineage>
        <taxon>Bacteria</taxon>
        <taxon>Bacillati</taxon>
        <taxon>Bacillota</taxon>
        <taxon>Clostridia</taxon>
        <taxon>Lachnospirales</taxon>
        <taxon>Lachnospiraceae</taxon>
        <taxon>Anaerostipes</taxon>
    </lineage>
</organism>
<dbReference type="InterPro" id="IPR001633">
    <property type="entry name" value="EAL_dom"/>
</dbReference>
<dbReference type="EMBL" id="CACRSQ010000006">
    <property type="protein sequence ID" value="VYT20516.1"/>
    <property type="molecule type" value="Genomic_DNA"/>
</dbReference>
<feature type="transmembrane region" description="Helical" evidence="1">
    <location>
        <begin position="13"/>
        <end position="33"/>
    </location>
</feature>
<keyword evidence="1" id="KW-0812">Transmembrane</keyword>
<feature type="transmembrane region" description="Helical" evidence="1">
    <location>
        <begin position="382"/>
        <end position="404"/>
    </location>
</feature>
<dbReference type="PROSITE" id="PS50887">
    <property type="entry name" value="GGDEF"/>
    <property type="match status" value="1"/>
</dbReference>
<keyword evidence="1" id="KW-1133">Transmembrane helix</keyword>
<dbReference type="Pfam" id="PF00990">
    <property type="entry name" value="GGDEF"/>
    <property type="match status" value="1"/>
</dbReference>
<dbReference type="PROSITE" id="PS50883">
    <property type="entry name" value="EAL"/>
    <property type="match status" value="1"/>
</dbReference>
<dbReference type="Pfam" id="PF00563">
    <property type="entry name" value="EAL"/>
    <property type="match status" value="1"/>
</dbReference>
<accession>A0A6N2V092</accession>
<name>A0A6N2V092_9FIRM</name>
<dbReference type="CDD" id="cd01948">
    <property type="entry name" value="EAL"/>
    <property type="match status" value="1"/>
</dbReference>
<dbReference type="Gene3D" id="3.30.450.20">
    <property type="entry name" value="PAS domain"/>
    <property type="match status" value="1"/>
</dbReference>
<dbReference type="InterPro" id="IPR050706">
    <property type="entry name" value="Cyclic-di-GMP_PDE-like"/>
</dbReference>